<proteinExistence type="inferred from homology"/>
<evidence type="ECO:0000256" key="6">
    <source>
        <dbReference type="PROSITE-ProRule" id="PRU01016"/>
    </source>
</evidence>
<sequence>MTHETTINVADLFCGIGGFRVAIEQVLSEFDCNLGEVFASEIEEKAVHVYETNFGEKPHGDIKKIKPDNIPNIDILTAGFPCQPFSMAGNQQGFKDKKNGDLVYPIFEILKIKQPSMFLLENVDKIRCGKYKHEYETIKNELTNAGYDIFDDVLNSANFDSAQTRKRWFCVGFRKDLKISNFAFPTPNNRLTLLKDILDTNDVVDEKTKKRLTPLMSSIINAQFKNPKKNAEPLIFEKGSEYFPKNLSPYKDGIKIYFNKQKKNGNLLSITGDRTTPNIDCKATWSGSQSHAITKHSTEPLWDIGRRLNQIELKRLFDFPDQFDFGQCTENHIATLLGNSVHVGIVKAILRNMLHCYLQLEIAPTAENLSSNQGITNENSHSFPQSRPVIQDNSTSLAEWKEIYTHHRDTINNSKIKRSSSSAFNYTFPNNCFNKLFYPGNENISNIAPNKRSTIGPISIKRQAGESVINLDTENQDKNKKRKLMDSSPGSILKPIPRRVENHFSFFPTTTITGSSQGGALEQSVNRSEQPFKL</sequence>
<name>A0ABW8D7I8_9GAMM</name>
<evidence type="ECO:0000256" key="8">
    <source>
        <dbReference type="RuleBase" id="RU000417"/>
    </source>
</evidence>
<dbReference type="InterPro" id="IPR050750">
    <property type="entry name" value="C5-MTase"/>
</dbReference>
<organism evidence="10 11">
    <name type="scientific">Legionella lytica</name>
    <dbReference type="NCBI Taxonomy" id="96232"/>
    <lineage>
        <taxon>Bacteria</taxon>
        <taxon>Pseudomonadati</taxon>
        <taxon>Pseudomonadota</taxon>
        <taxon>Gammaproteobacteria</taxon>
        <taxon>Legionellales</taxon>
        <taxon>Legionellaceae</taxon>
        <taxon>Legionella</taxon>
    </lineage>
</organism>
<dbReference type="PROSITE" id="PS51679">
    <property type="entry name" value="SAM_MT_C5"/>
    <property type="match status" value="1"/>
</dbReference>
<dbReference type="EC" id="2.1.1.37" evidence="8"/>
<dbReference type="PANTHER" id="PTHR46098">
    <property type="entry name" value="TRNA (CYTOSINE(38)-C(5))-METHYLTRANSFERASE"/>
    <property type="match status" value="1"/>
</dbReference>
<dbReference type="SUPFAM" id="SSF53335">
    <property type="entry name" value="S-adenosyl-L-methionine-dependent methyltransferases"/>
    <property type="match status" value="1"/>
</dbReference>
<dbReference type="EMBL" id="JBGORX010000001">
    <property type="protein sequence ID" value="MFJ1267916.1"/>
    <property type="molecule type" value="Genomic_DNA"/>
</dbReference>
<keyword evidence="1 6" id="KW-0489">Methyltransferase</keyword>
<comment type="similarity">
    <text evidence="6 7">Belongs to the class I-like SAM-binding methyltransferase superfamily. C5-methyltransferase family.</text>
</comment>
<dbReference type="PANTHER" id="PTHR46098:SF1">
    <property type="entry name" value="TRNA (CYTOSINE(38)-C(5))-METHYLTRANSFERASE"/>
    <property type="match status" value="1"/>
</dbReference>
<evidence type="ECO:0000256" key="5">
    <source>
        <dbReference type="ARBA" id="ARBA00047422"/>
    </source>
</evidence>
<evidence type="ECO:0000256" key="9">
    <source>
        <dbReference type="SAM" id="MobiDB-lite"/>
    </source>
</evidence>
<evidence type="ECO:0000256" key="4">
    <source>
        <dbReference type="ARBA" id="ARBA00022747"/>
    </source>
</evidence>
<evidence type="ECO:0000313" key="11">
    <source>
        <dbReference type="Proteomes" id="UP001615550"/>
    </source>
</evidence>
<dbReference type="GO" id="GO:0003886">
    <property type="term" value="F:DNA (cytosine-5-)-methyltransferase activity"/>
    <property type="evidence" value="ECO:0007669"/>
    <property type="project" value="UniProtKB-EC"/>
</dbReference>
<comment type="catalytic activity">
    <reaction evidence="5 8">
        <text>a 2'-deoxycytidine in DNA + S-adenosyl-L-methionine = a 5-methyl-2'-deoxycytidine in DNA + S-adenosyl-L-homocysteine + H(+)</text>
        <dbReference type="Rhea" id="RHEA:13681"/>
        <dbReference type="Rhea" id="RHEA-COMP:11369"/>
        <dbReference type="Rhea" id="RHEA-COMP:11370"/>
        <dbReference type="ChEBI" id="CHEBI:15378"/>
        <dbReference type="ChEBI" id="CHEBI:57856"/>
        <dbReference type="ChEBI" id="CHEBI:59789"/>
        <dbReference type="ChEBI" id="CHEBI:85452"/>
        <dbReference type="ChEBI" id="CHEBI:85454"/>
        <dbReference type="EC" id="2.1.1.37"/>
    </reaction>
</comment>
<dbReference type="InterPro" id="IPR001525">
    <property type="entry name" value="C5_MeTfrase"/>
</dbReference>
<dbReference type="Gene3D" id="3.40.50.150">
    <property type="entry name" value="Vaccinia Virus protein VP39"/>
    <property type="match status" value="1"/>
</dbReference>
<dbReference type="InterPro" id="IPR029063">
    <property type="entry name" value="SAM-dependent_MTases_sf"/>
</dbReference>
<feature type="active site" evidence="6">
    <location>
        <position position="82"/>
    </location>
</feature>
<keyword evidence="2 6" id="KW-0808">Transferase</keyword>
<comment type="caution">
    <text evidence="10">The sequence shown here is derived from an EMBL/GenBank/DDBJ whole genome shotgun (WGS) entry which is preliminary data.</text>
</comment>
<keyword evidence="4" id="KW-0680">Restriction system</keyword>
<feature type="compositionally biased region" description="Polar residues" evidence="9">
    <location>
        <begin position="523"/>
        <end position="534"/>
    </location>
</feature>
<evidence type="ECO:0000256" key="2">
    <source>
        <dbReference type="ARBA" id="ARBA00022679"/>
    </source>
</evidence>
<dbReference type="GO" id="GO:0032259">
    <property type="term" value="P:methylation"/>
    <property type="evidence" value="ECO:0007669"/>
    <property type="project" value="UniProtKB-KW"/>
</dbReference>
<accession>A0ABW8D7I8</accession>
<evidence type="ECO:0000313" key="10">
    <source>
        <dbReference type="EMBL" id="MFJ1267916.1"/>
    </source>
</evidence>
<reference evidence="10 11" key="1">
    <citation type="submission" date="2024-08" db="EMBL/GenBank/DDBJ databases">
        <title>Draft Genome Sequence of Legionella lytica strain DSB2004, Isolated From a Fire Sprinkler System.</title>
        <authorList>
            <person name="Everhart A.D."/>
            <person name="Kidane D.T."/>
            <person name="Farone A.L."/>
            <person name="Farone M.B."/>
        </authorList>
    </citation>
    <scope>NUCLEOTIDE SEQUENCE [LARGE SCALE GENOMIC DNA]</scope>
    <source>
        <strain evidence="10 11">DSB2004</strain>
    </source>
</reference>
<dbReference type="Gene3D" id="3.90.120.10">
    <property type="entry name" value="DNA Methylase, subunit A, domain 2"/>
    <property type="match status" value="1"/>
</dbReference>
<dbReference type="Proteomes" id="UP001615550">
    <property type="component" value="Unassembled WGS sequence"/>
</dbReference>
<feature type="region of interest" description="Disordered" evidence="9">
    <location>
        <begin position="512"/>
        <end position="534"/>
    </location>
</feature>
<evidence type="ECO:0000256" key="3">
    <source>
        <dbReference type="ARBA" id="ARBA00022691"/>
    </source>
</evidence>
<dbReference type="PRINTS" id="PR00105">
    <property type="entry name" value="C5METTRFRASE"/>
</dbReference>
<protein>
    <recommendedName>
        <fullName evidence="8">Cytosine-specific methyltransferase</fullName>
        <ecNumber evidence="8">2.1.1.37</ecNumber>
    </recommendedName>
</protein>
<dbReference type="RefSeq" id="WP_400186750.1">
    <property type="nucleotide sequence ID" value="NZ_JBGORX010000001.1"/>
</dbReference>
<dbReference type="Pfam" id="PF00145">
    <property type="entry name" value="DNA_methylase"/>
    <property type="match status" value="1"/>
</dbReference>
<evidence type="ECO:0000256" key="7">
    <source>
        <dbReference type="RuleBase" id="RU000416"/>
    </source>
</evidence>
<feature type="region of interest" description="Disordered" evidence="9">
    <location>
        <begin position="474"/>
        <end position="494"/>
    </location>
</feature>
<keyword evidence="3 6" id="KW-0949">S-adenosyl-L-methionine</keyword>
<keyword evidence="11" id="KW-1185">Reference proteome</keyword>
<dbReference type="NCBIfam" id="TIGR00675">
    <property type="entry name" value="dcm"/>
    <property type="match status" value="1"/>
</dbReference>
<dbReference type="InterPro" id="IPR018117">
    <property type="entry name" value="C5_DNA_meth_AS"/>
</dbReference>
<dbReference type="PROSITE" id="PS00094">
    <property type="entry name" value="C5_MTASE_1"/>
    <property type="match status" value="1"/>
</dbReference>
<evidence type="ECO:0000256" key="1">
    <source>
        <dbReference type="ARBA" id="ARBA00022603"/>
    </source>
</evidence>
<gene>
    <name evidence="10" type="primary">dcm</name>
    <name evidence="10" type="ORF">ACD661_04990</name>
</gene>